<keyword evidence="6 9" id="KW-1133">Transmembrane helix</keyword>
<dbReference type="InterPro" id="IPR002229">
    <property type="entry name" value="RhesusRHD"/>
</dbReference>
<dbReference type="Proteomes" id="UP000001876">
    <property type="component" value="Unassembled WGS sequence"/>
</dbReference>
<name>C1N6X9_MICPC</name>
<evidence type="ECO:0000256" key="9">
    <source>
        <dbReference type="RuleBase" id="RU362002"/>
    </source>
</evidence>
<feature type="transmembrane region" description="Helical" evidence="9">
    <location>
        <begin position="295"/>
        <end position="313"/>
    </location>
</feature>
<comment type="similarity">
    <text evidence="3">Belongs to the ammonium transporter (TC 2.A.49) family. Rh subfamily.</text>
</comment>
<dbReference type="GeneID" id="9689073"/>
<feature type="transmembrane region" description="Helical" evidence="9">
    <location>
        <begin position="346"/>
        <end position="364"/>
    </location>
</feature>
<evidence type="ECO:0000256" key="3">
    <source>
        <dbReference type="ARBA" id="ARBA00011036"/>
    </source>
</evidence>
<dbReference type="KEGG" id="mpp:MICPUCDRAFT_45964"/>
<evidence type="ECO:0000256" key="2">
    <source>
        <dbReference type="ARBA" id="ARBA00005887"/>
    </source>
</evidence>
<dbReference type="GO" id="GO:0005886">
    <property type="term" value="C:plasma membrane"/>
    <property type="evidence" value="ECO:0007669"/>
    <property type="project" value="UniProtKB-SubCell"/>
</dbReference>
<dbReference type="Gene3D" id="1.10.3430.10">
    <property type="entry name" value="Ammonium transporter AmtB like domains"/>
    <property type="match status" value="1"/>
</dbReference>
<comment type="similarity">
    <text evidence="2 9">Belongs to the ammonia transporter channel (TC 1.A.11.2) family.</text>
</comment>
<dbReference type="STRING" id="564608.C1N6X9"/>
<dbReference type="GO" id="GO:0008519">
    <property type="term" value="F:ammonium channel activity"/>
    <property type="evidence" value="ECO:0007669"/>
    <property type="project" value="InterPro"/>
</dbReference>
<evidence type="ECO:0000256" key="8">
    <source>
        <dbReference type="ARBA" id="ARBA00023177"/>
    </source>
</evidence>
<evidence type="ECO:0000256" key="7">
    <source>
        <dbReference type="ARBA" id="ARBA00023136"/>
    </source>
</evidence>
<feature type="transmembrane region" description="Helical" evidence="9">
    <location>
        <begin position="148"/>
        <end position="166"/>
    </location>
</feature>
<dbReference type="OMA" id="GHIATRY"/>
<dbReference type="RefSeq" id="XP_003063809.1">
    <property type="nucleotide sequence ID" value="XM_003063763.1"/>
</dbReference>
<feature type="transmembrane region" description="Helical" evidence="9">
    <location>
        <begin position="258"/>
        <end position="275"/>
    </location>
</feature>
<dbReference type="eggNOG" id="KOG0682">
    <property type="taxonomic scope" value="Eukaryota"/>
</dbReference>
<evidence type="ECO:0000313" key="11">
    <source>
        <dbReference type="EMBL" id="EEH52182.1"/>
    </source>
</evidence>
<dbReference type="OrthoDB" id="534912at2759"/>
<organism evidence="12">
    <name type="scientific">Micromonas pusilla (strain CCMP1545)</name>
    <name type="common">Picoplanktonic green alga</name>
    <dbReference type="NCBI Taxonomy" id="564608"/>
    <lineage>
        <taxon>Eukaryota</taxon>
        <taxon>Viridiplantae</taxon>
        <taxon>Chlorophyta</taxon>
        <taxon>Mamiellophyceae</taxon>
        <taxon>Mamiellales</taxon>
        <taxon>Mamiellaceae</taxon>
        <taxon>Micromonas</taxon>
    </lineage>
</organism>
<dbReference type="InterPro" id="IPR024041">
    <property type="entry name" value="NH4_transpt_AmtB-like_dom"/>
</dbReference>
<dbReference type="SUPFAM" id="SSF111352">
    <property type="entry name" value="Ammonium transporter"/>
    <property type="match status" value="1"/>
</dbReference>
<evidence type="ECO:0000313" key="12">
    <source>
        <dbReference type="Proteomes" id="UP000001876"/>
    </source>
</evidence>
<comment type="subcellular location">
    <subcellularLocation>
        <location evidence="9">Cell membrane</location>
        <topology evidence="9">Multi-pass membrane protein</topology>
    </subcellularLocation>
    <subcellularLocation>
        <location evidence="1">Membrane</location>
        <topology evidence="1">Multi-pass membrane protein</topology>
    </subcellularLocation>
</comment>
<protein>
    <recommendedName>
        <fullName evidence="9">Ammonium transporter</fullName>
    </recommendedName>
</protein>
<feature type="transmembrane region" description="Helical" evidence="9">
    <location>
        <begin position="171"/>
        <end position="192"/>
    </location>
</feature>
<proteinExistence type="inferred from homology"/>
<feature type="transmembrane region" description="Helical" evidence="9">
    <location>
        <begin position="376"/>
        <end position="397"/>
    </location>
</feature>
<keyword evidence="12" id="KW-1185">Reference proteome</keyword>
<evidence type="ECO:0000256" key="5">
    <source>
        <dbReference type="ARBA" id="ARBA00022692"/>
    </source>
</evidence>
<dbReference type="GO" id="GO:0097272">
    <property type="term" value="P:ammonium homeostasis"/>
    <property type="evidence" value="ECO:0007669"/>
    <property type="project" value="TreeGrafter"/>
</dbReference>
<gene>
    <name evidence="11" type="primary">AMT1.2</name>
    <name evidence="11" type="ORF">MICPUCDRAFT_45964</name>
</gene>
<reference evidence="11 12" key="1">
    <citation type="journal article" date="2009" name="Science">
        <title>Green evolution and dynamic adaptations revealed by genomes of the marine picoeukaryotes Micromonas.</title>
        <authorList>
            <person name="Worden A.Z."/>
            <person name="Lee J.H."/>
            <person name="Mock T."/>
            <person name="Rouze P."/>
            <person name="Simmons M.P."/>
            <person name="Aerts A.L."/>
            <person name="Allen A.E."/>
            <person name="Cuvelier M.L."/>
            <person name="Derelle E."/>
            <person name="Everett M.V."/>
            <person name="Foulon E."/>
            <person name="Grimwood J."/>
            <person name="Gundlach H."/>
            <person name="Henrissat B."/>
            <person name="Napoli C."/>
            <person name="McDonald S.M."/>
            <person name="Parker M.S."/>
            <person name="Rombauts S."/>
            <person name="Salamov A."/>
            <person name="Von Dassow P."/>
            <person name="Badger J.H."/>
            <person name="Coutinho P.M."/>
            <person name="Demir E."/>
            <person name="Dubchak I."/>
            <person name="Gentemann C."/>
            <person name="Eikrem W."/>
            <person name="Gready J.E."/>
            <person name="John U."/>
            <person name="Lanier W."/>
            <person name="Lindquist E.A."/>
            <person name="Lucas S."/>
            <person name="Mayer K.F."/>
            <person name="Moreau H."/>
            <person name="Not F."/>
            <person name="Otillar R."/>
            <person name="Panaud O."/>
            <person name="Pangilinan J."/>
            <person name="Paulsen I."/>
            <person name="Piegu B."/>
            <person name="Poliakov A."/>
            <person name="Robbens S."/>
            <person name="Schmutz J."/>
            <person name="Toulza E."/>
            <person name="Wyss T."/>
            <person name="Zelensky A."/>
            <person name="Zhou K."/>
            <person name="Armbrust E.V."/>
            <person name="Bhattacharya D."/>
            <person name="Goodenough U.W."/>
            <person name="Van de Peer Y."/>
            <person name="Grigoriev I.V."/>
        </authorList>
    </citation>
    <scope>NUCLEOTIDE SEQUENCE [LARGE SCALE GENOMIC DNA]</scope>
    <source>
        <strain evidence="11 12">CCMP1545</strain>
    </source>
</reference>
<evidence type="ECO:0000256" key="4">
    <source>
        <dbReference type="ARBA" id="ARBA00022448"/>
    </source>
</evidence>
<sequence>MSPCSAADVATLTASGMTQAVVDVICETGATAIERRSLTVAANELAITGLQGAANTNLLLFCSALVFFMQAGFAMLCAGSIRSKNVMNILIKNVLDACVGALAFFAVGYGLAYGRKTNKDTAGAYIGEGNFFLSNSATLTGEGWTNFLFNWAFAAAAATICSGAMAERTQFVAYLGYSALLTGFVYPVVVHWCWSSDGWISSFNSSKWSGVGFIDLAGSGVVHMVGGFAGLMGAIMLGPRTGRFGMNGQPVPMPGHNATLTVLGTFVLWVGWYGFNPGSVYALNDLASAEQVGRSAVMTTLAAATGGVATLFLHRAFNKVWDLVAVCNGILAGLVSITAGCHVMDTHWTIFTAFVSALILRGSAKLLLKLRIDDPLEAFPIHGACGVWGCLAVGLFAKKKFLGNENYGLVLGGGGDLIGVQITGVLAIAAWTSVTLGVFFFILRKLGLLRISGSEEMEGLDTSKHGGSAYNMEKGGMY</sequence>
<accession>C1N6X9</accession>
<dbReference type="Pfam" id="PF00909">
    <property type="entry name" value="Ammonium_transp"/>
    <property type="match status" value="1"/>
</dbReference>
<feature type="transmembrane region" description="Helical" evidence="9">
    <location>
        <begin position="93"/>
        <end position="112"/>
    </location>
</feature>
<feature type="transmembrane region" description="Helical" evidence="9">
    <location>
        <begin position="58"/>
        <end position="81"/>
    </location>
</feature>
<dbReference type="AlphaFoldDB" id="C1N6X9"/>
<dbReference type="PRINTS" id="PR00342">
    <property type="entry name" value="RHESUSRHD"/>
</dbReference>
<dbReference type="EMBL" id="GG663749">
    <property type="protein sequence ID" value="EEH52182.1"/>
    <property type="molecule type" value="Genomic_DNA"/>
</dbReference>
<feature type="transmembrane region" description="Helical" evidence="9">
    <location>
        <begin position="320"/>
        <end position="340"/>
    </location>
</feature>
<evidence type="ECO:0000256" key="1">
    <source>
        <dbReference type="ARBA" id="ARBA00004141"/>
    </source>
</evidence>
<dbReference type="PANTHER" id="PTHR11730:SF6">
    <property type="entry name" value="AMMONIUM TRANSPORTER"/>
    <property type="match status" value="1"/>
</dbReference>
<dbReference type="InterPro" id="IPR029020">
    <property type="entry name" value="Ammonium/urea_transptr"/>
</dbReference>
<dbReference type="FunFam" id="1.10.3430.10:FF:000008">
    <property type="entry name" value="Ammonium transporter"/>
    <property type="match status" value="1"/>
</dbReference>
<keyword evidence="4 9" id="KW-0813">Transport</keyword>
<feature type="domain" description="Ammonium transporter AmtB-like" evidence="10">
    <location>
        <begin position="59"/>
        <end position="470"/>
    </location>
</feature>
<dbReference type="PANTHER" id="PTHR11730">
    <property type="entry name" value="AMMONIUM TRANSPORTER"/>
    <property type="match status" value="1"/>
</dbReference>
<feature type="transmembrane region" description="Helical" evidence="9">
    <location>
        <begin position="212"/>
        <end position="237"/>
    </location>
</feature>
<evidence type="ECO:0000259" key="10">
    <source>
        <dbReference type="Pfam" id="PF00909"/>
    </source>
</evidence>
<keyword evidence="7 9" id="KW-0472">Membrane</keyword>
<keyword evidence="5 9" id="KW-0812">Transmembrane</keyword>
<dbReference type="InterPro" id="IPR001905">
    <property type="entry name" value="Ammonium_transpt"/>
</dbReference>
<keyword evidence="8 9" id="KW-0924">Ammonia transport</keyword>
<dbReference type="NCBIfam" id="TIGR00836">
    <property type="entry name" value="amt"/>
    <property type="match status" value="1"/>
</dbReference>
<feature type="transmembrane region" description="Helical" evidence="9">
    <location>
        <begin position="417"/>
        <end position="443"/>
    </location>
</feature>
<evidence type="ECO:0000256" key="6">
    <source>
        <dbReference type="ARBA" id="ARBA00022989"/>
    </source>
</evidence>